<dbReference type="SFLD" id="SFLDF00027">
    <property type="entry name" value="p-type_atpase"/>
    <property type="match status" value="1"/>
</dbReference>
<dbReference type="STRING" id="264251.FB00_13080"/>
<dbReference type="NCBIfam" id="TIGR01494">
    <property type="entry name" value="ATPase_P-type"/>
    <property type="match status" value="2"/>
</dbReference>
<evidence type="ECO:0000256" key="2">
    <source>
        <dbReference type="ARBA" id="ARBA00005675"/>
    </source>
</evidence>
<dbReference type="SUPFAM" id="SSF81653">
    <property type="entry name" value="Calcium ATPase, transduction domain A"/>
    <property type="match status" value="1"/>
</dbReference>
<keyword evidence="15" id="KW-1185">Reference proteome</keyword>
<comment type="catalytic activity">
    <reaction evidence="10">
        <text>ATP + H2O = ADP + phosphate + H(+)</text>
        <dbReference type="Rhea" id="RHEA:13065"/>
        <dbReference type="ChEBI" id="CHEBI:15377"/>
        <dbReference type="ChEBI" id="CHEBI:15378"/>
        <dbReference type="ChEBI" id="CHEBI:30616"/>
        <dbReference type="ChEBI" id="CHEBI:43474"/>
        <dbReference type="ChEBI" id="CHEBI:456216"/>
    </reaction>
</comment>
<accession>A0A0H2KLH7</accession>
<comment type="subcellular location">
    <subcellularLocation>
        <location evidence="1">Cell membrane</location>
        <topology evidence="1">Multi-pass membrane protein</topology>
    </subcellularLocation>
</comment>
<dbReference type="InterPro" id="IPR023298">
    <property type="entry name" value="ATPase_P-typ_TM_dom_sf"/>
</dbReference>
<dbReference type="Pfam" id="PF00702">
    <property type="entry name" value="Hydrolase"/>
    <property type="match status" value="1"/>
</dbReference>
<dbReference type="Gene3D" id="2.70.150.10">
    <property type="entry name" value="Calcium-transporting ATPase, cytoplasmic transduction domain A"/>
    <property type="match status" value="1"/>
</dbReference>
<dbReference type="Pfam" id="PF00690">
    <property type="entry name" value="Cation_ATPase_N"/>
    <property type="match status" value="1"/>
</dbReference>
<feature type="transmembrane region" description="Helical" evidence="12">
    <location>
        <begin position="53"/>
        <end position="74"/>
    </location>
</feature>
<dbReference type="Pfam" id="PF00689">
    <property type="entry name" value="Cation_ATPase_C"/>
    <property type="match status" value="1"/>
</dbReference>
<dbReference type="EMBL" id="JNBQ01000016">
    <property type="protein sequence ID" value="KLN34341.1"/>
    <property type="molecule type" value="Genomic_DNA"/>
</dbReference>
<dbReference type="InterPro" id="IPR001757">
    <property type="entry name" value="P_typ_ATPase"/>
</dbReference>
<feature type="transmembrane region" description="Helical" evidence="12">
    <location>
        <begin position="233"/>
        <end position="252"/>
    </location>
</feature>
<evidence type="ECO:0000256" key="3">
    <source>
        <dbReference type="ARBA" id="ARBA00022475"/>
    </source>
</evidence>
<dbReference type="InterPro" id="IPR050510">
    <property type="entry name" value="Cation_transp_ATPase_P-type"/>
</dbReference>
<keyword evidence="7" id="KW-1278">Translocase</keyword>
<dbReference type="InterPro" id="IPR006068">
    <property type="entry name" value="ATPase_P-typ_cation-transptr_C"/>
</dbReference>
<feature type="region of interest" description="Disordered" evidence="11">
    <location>
        <begin position="1"/>
        <end position="28"/>
    </location>
</feature>
<feature type="transmembrane region" description="Helical" evidence="12">
    <location>
        <begin position="80"/>
        <end position="97"/>
    </location>
</feature>
<dbReference type="SUPFAM" id="SSF81660">
    <property type="entry name" value="Metal cation-transporting ATPase, ATP-binding domain N"/>
    <property type="match status" value="1"/>
</dbReference>
<proteinExistence type="inferred from homology"/>
<dbReference type="PANTHER" id="PTHR43294:SF21">
    <property type="entry name" value="CATION TRANSPORTING ATPASE"/>
    <property type="match status" value="1"/>
</dbReference>
<dbReference type="Proteomes" id="UP000035265">
    <property type="component" value="Unassembled WGS sequence"/>
</dbReference>
<feature type="transmembrane region" description="Helical" evidence="12">
    <location>
        <begin position="814"/>
        <end position="835"/>
    </location>
</feature>
<keyword evidence="6" id="KW-0067">ATP-binding</keyword>
<evidence type="ECO:0000256" key="6">
    <source>
        <dbReference type="ARBA" id="ARBA00022840"/>
    </source>
</evidence>
<dbReference type="GO" id="GO:0005524">
    <property type="term" value="F:ATP binding"/>
    <property type="evidence" value="ECO:0007669"/>
    <property type="project" value="UniProtKB-KW"/>
</dbReference>
<evidence type="ECO:0000256" key="5">
    <source>
        <dbReference type="ARBA" id="ARBA00022741"/>
    </source>
</evidence>
<keyword evidence="4 12" id="KW-0812">Transmembrane</keyword>
<dbReference type="Gene3D" id="1.20.1110.10">
    <property type="entry name" value="Calcium-transporting ATPase, transmembrane domain"/>
    <property type="match status" value="1"/>
</dbReference>
<evidence type="ECO:0000256" key="9">
    <source>
        <dbReference type="ARBA" id="ARBA00023136"/>
    </source>
</evidence>
<comment type="similarity">
    <text evidence="2">Belongs to the cation transport ATPase (P-type) (TC 3.A.3) family. Type IIA subfamily.</text>
</comment>
<comment type="caution">
    <text evidence="14">The sequence shown here is derived from an EMBL/GenBank/DDBJ whole genome shotgun (WGS) entry which is preliminary data.</text>
</comment>
<dbReference type="Pfam" id="PF00122">
    <property type="entry name" value="E1-E2_ATPase"/>
    <property type="match status" value="1"/>
</dbReference>
<evidence type="ECO:0000256" key="11">
    <source>
        <dbReference type="SAM" id="MobiDB-lite"/>
    </source>
</evidence>
<feature type="domain" description="Cation-transporting P-type ATPase N-terminal" evidence="13">
    <location>
        <begin position="7"/>
        <end position="77"/>
    </location>
</feature>
<dbReference type="RefSeq" id="WP_047233293.1">
    <property type="nucleotide sequence ID" value="NZ_JNBQ01000016.1"/>
</dbReference>
<keyword evidence="8 12" id="KW-1133">Transmembrane helix</keyword>
<dbReference type="InterPro" id="IPR004014">
    <property type="entry name" value="ATPase_P-typ_cation-transptr_N"/>
</dbReference>
<reference evidence="14 15" key="1">
    <citation type="submission" date="2014-05" db="EMBL/GenBank/DDBJ databases">
        <title>Cellulosimicrobium funkei U11 genome.</title>
        <authorList>
            <person name="Hu C."/>
            <person name="Gong Y."/>
            <person name="Wan W."/>
            <person name="Jiang M."/>
        </authorList>
    </citation>
    <scope>NUCLEOTIDE SEQUENCE [LARGE SCALE GENOMIC DNA]</scope>
    <source>
        <strain evidence="14 15">U11</strain>
    </source>
</reference>
<dbReference type="SMART" id="SM00831">
    <property type="entry name" value="Cation_ATPase_N"/>
    <property type="match status" value="1"/>
</dbReference>
<keyword evidence="3" id="KW-1003">Cell membrane</keyword>
<dbReference type="GO" id="GO:0005886">
    <property type="term" value="C:plasma membrane"/>
    <property type="evidence" value="ECO:0007669"/>
    <property type="project" value="UniProtKB-SubCell"/>
</dbReference>
<dbReference type="PROSITE" id="PS00154">
    <property type="entry name" value="ATPASE_E1_E2"/>
    <property type="match status" value="1"/>
</dbReference>
<dbReference type="SFLD" id="SFLDS00003">
    <property type="entry name" value="Haloacid_Dehalogenase"/>
    <property type="match status" value="1"/>
</dbReference>
<keyword evidence="5" id="KW-0547">Nucleotide-binding</keyword>
<dbReference type="InterPro" id="IPR023299">
    <property type="entry name" value="ATPase_P-typ_cyto_dom_N"/>
</dbReference>
<evidence type="ECO:0000256" key="10">
    <source>
        <dbReference type="ARBA" id="ARBA00049360"/>
    </source>
</evidence>
<dbReference type="SUPFAM" id="SSF56784">
    <property type="entry name" value="HAD-like"/>
    <property type="match status" value="1"/>
</dbReference>
<dbReference type="Gene3D" id="3.40.1110.10">
    <property type="entry name" value="Calcium-transporting ATPase, cytoplasmic domain N"/>
    <property type="match status" value="1"/>
</dbReference>
<evidence type="ECO:0000313" key="14">
    <source>
        <dbReference type="EMBL" id="KLN34341.1"/>
    </source>
</evidence>
<feature type="transmembrane region" description="Helical" evidence="12">
    <location>
        <begin position="258"/>
        <end position="284"/>
    </location>
</feature>
<evidence type="ECO:0000256" key="7">
    <source>
        <dbReference type="ARBA" id="ARBA00022967"/>
    </source>
</evidence>
<dbReference type="PATRIC" id="fig|264251.5.peg.2660"/>
<dbReference type="PRINTS" id="PR00120">
    <property type="entry name" value="HATPASE"/>
</dbReference>
<evidence type="ECO:0000313" key="15">
    <source>
        <dbReference type="Proteomes" id="UP000035265"/>
    </source>
</evidence>
<dbReference type="InterPro" id="IPR023214">
    <property type="entry name" value="HAD_sf"/>
</dbReference>
<evidence type="ECO:0000256" key="1">
    <source>
        <dbReference type="ARBA" id="ARBA00004651"/>
    </source>
</evidence>
<keyword evidence="9 12" id="KW-0472">Membrane</keyword>
<feature type="transmembrane region" description="Helical" evidence="12">
    <location>
        <begin position="739"/>
        <end position="764"/>
    </location>
</feature>
<dbReference type="InterPro" id="IPR018303">
    <property type="entry name" value="ATPase_P-typ_P_site"/>
</dbReference>
<evidence type="ECO:0000256" key="4">
    <source>
        <dbReference type="ARBA" id="ARBA00022692"/>
    </source>
</evidence>
<dbReference type="GO" id="GO:0016887">
    <property type="term" value="F:ATP hydrolysis activity"/>
    <property type="evidence" value="ECO:0007669"/>
    <property type="project" value="InterPro"/>
</dbReference>
<dbReference type="Gene3D" id="3.40.50.1000">
    <property type="entry name" value="HAD superfamily/HAD-like"/>
    <property type="match status" value="1"/>
</dbReference>
<name>A0A0H2KLH7_9MICO</name>
<evidence type="ECO:0000259" key="13">
    <source>
        <dbReference type="SMART" id="SM00831"/>
    </source>
</evidence>
<dbReference type="PRINTS" id="PR00119">
    <property type="entry name" value="CATATPASE"/>
</dbReference>
<dbReference type="AlphaFoldDB" id="A0A0H2KLH7"/>
<dbReference type="SUPFAM" id="SSF81665">
    <property type="entry name" value="Calcium ATPase, transmembrane domain M"/>
    <property type="match status" value="1"/>
</dbReference>
<dbReference type="InterPro" id="IPR059000">
    <property type="entry name" value="ATPase_P-type_domA"/>
</dbReference>
<dbReference type="InterPro" id="IPR036412">
    <property type="entry name" value="HAD-like_sf"/>
</dbReference>
<organism evidence="14 15">
    <name type="scientific">Cellulosimicrobium funkei</name>
    <dbReference type="NCBI Taxonomy" id="264251"/>
    <lineage>
        <taxon>Bacteria</taxon>
        <taxon>Bacillati</taxon>
        <taxon>Actinomycetota</taxon>
        <taxon>Actinomycetes</taxon>
        <taxon>Micrococcales</taxon>
        <taxon>Promicromonosporaceae</taxon>
        <taxon>Cellulosimicrobium</taxon>
    </lineage>
</organism>
<dbReference type="SFLD" id="SFLDG00002">
    <property type="entry name" value="C1.7:_P-type_atpase_like"/>
    <property type="match status" value="1"/>
</dbReference>
<evidence type="ECO:0000256" key="12">
    <source>
        <dbReference type="SAM" id="Phobius"/>
    </source>
</evidence>
<dbReference type="InterPro" id="IPR008250">
    <property type="entry name" value="ATPase_P-typ_transduc_dom_A_sf"/>
</dbReference>
<gene>
    <name evidence="14" type="ORF">FB00_13080</name>
</gene>
<dbReference type="PANTHER" id="PTHR43294">
    <property type="entry name" value="SODIUM/POTASSIUM-TRANSPORTING ATPASE SUBUNIT ALPHA"/>
    <property type="match status" value="1"/>
</dbReference>
<feature type="compositionally biased region" description="Basic and acidic residues" evidence="11">
    <location>
        <begin position="15"/>
        <end position="28"/>
    </location>
</feature>
<dbReference type="InterPro" id="IPR044492">
    <property type="entry name" value="P_typ_ATPase_HD_dom"/>
</dbReference>
<protein>
    <submittedName>
        <fullName evidence="14">Haloacid dehalogenase</fullName>
    </submittedName>
</protein>
<sequence length="878" mass="91219">MGSSEDRPAGSSPTEAREPVARGLSDEHAARELARHGPNALPQVRGPSAPRRLLAQLSSVFAVVLWCAAGLAWLAGILELAVAIAIVVVLNAVFAFLQEARAGRAAERLRALLPSRIIVRRDGRELGVSTSEVVVGDIVCLRAGDRVPADATVTGAGVLLVDMSLVTGESEPVTRSRGSAVVAGSFVVEGSADARVDAIGAQTAIARISHLTADVPDPVTPLAHELHRTVRTIAVAALCAGACFALVSWAVGRELSDAYVLGIGVVVALVPEGLLPTVTLALAWGAERMADRKVLVRHLEAVETLGSVTLVCTDKTGTLTQNEMTVVRVWTPEGAATCAAPGYRPDGQVACPFQAREAVVATARSAAAASVGFAQLSEGRWVPHGDRIDVAIDVLARRLGVDVDQDRAALQAATRYAFDARRRRTSTYVDSPGGGRVFVKGAPESVLPMCTDPPEMLAAAHREAERGAANGLRVLAVASRPAVRLPEGPGDAEAGLTLGGVLSLEDPPREDAAHALQECRRAGVRVAMLTGDHPQTAKSIADQVGLRGAQDPVLVGADLPQGDAELAAVFARSGVVVARLAPEDKLRVAHALRAQGEVVAMTGDGVNDAPALHEADVGVAMGLSGTDVAREAADVVLLDDRFASIVAGIEQGRATYVNIRRFITYHLTDNVAELMPFVVWALTGGQFPLALGILQILAIDIGTDTVSAVALGAEPPARHLLTDPPAAGRLLNGTVLRRAFALLGPVSAAAALLTFTVCLWSQGWRYGEPVGAAVLAAASGAAFLSVVLSQAANAFACRSSTRRPGSLGWTTNRLLVAAVPISLAISLTLVLVPPVARVLGQAAPEPLGWALALGSAGVLLTADALDKAWRARRRPRRG</sequence>
<evidence type="ECO:0000256" key="8">
    <source>
        <dbReference type="ARBA" id="ARBA00022989"/>
    </source>
</evidence>
<feature type="transmembrane region" description="Helical" evidence="12">
    <location>
        <begin position="770"/>
        <end position="793"/>
    </location>
</feature>
<feature type="transmembrane region" description="Helical" evidence="12">
    <location>
        <begin position="847"/>
        <end position="865"/>
    </location>
</feature>